<reference evidence="1" key="1">
    <citation type="journal article" date="2022" name="bioRxiv">
        <title>Sequencing and chromosome-scale assembly of the giantPleurodeles waltlgenome.</title>
        <authorList>
            <person name="Brown T."/>
            <person name="Elewa A."/>
            <person name="Iarovenko S."/>
            <person name="Subramanian E."/>
            <person name="Araus A.J."/>
            <person name="Petzold A."/>
            <person name="Susuki M."/>
            <person name="Suzuki K.-i.T."/>
            <person name="Hayashi T."/>
            <person name="Toyoda A."/>
            <person name="Oliveira C."/>
            <person name="Osipova E."/>
            <person name="Leigh N.D."/>
            <person name="Simon A."/>
            <person name="Yun M.H."/>
        </authorList>
    </citation>
    <scope>NUCLEOTIDE SEQUENCE</scope>
    <source>
        <strain evidence="1">20211129_DDA</strain>
        <tissue evidence="1">Liver</tissue>
    </source>
</reference>
<sequence>MATLRSEVKYGEARKPRLRQFRAYSLEMSRNTERGLSPLASAKTVSKEEAVLTATLQQVIRISSEGGSE</sequence>
<name>A0AAV7QMA9_PLEWA</name>
<gene>
    <name evidence="1" type="ORF">NDU88_005884</name>
</gene>
<evidence type="ECO:0000313" key="2">
    <source>
        <dbReference type="Proteomes" id="UP001066276"/>
    </source>
</evidence>
<accession>A0AAV7QMA9</accession>
<keyword evidence="2" id="KW-1185">Reference proteome</keyword>
<dbReference type="AlphaFoldDB" id="A0AAV7QMA9"/>
<dbReference type="Proteomes" id="UP001066276">
    <property type="component" value="Chromosome 6"/>
</dbReference>
<proteinExistence type="predicted"/>
<dbReference type="EMBL" id="JANPWB010000010">
    <property type="protein sequence ID" value="KAJ1139513.1"/>
    <property type="molecule type" value="Genomic_DNA"/>
</dbReference>
<organism evidence="1 2">
    <name type="scientific">Pleurodeles waltl</name>
    <name type="common">Iberian ribbed newt</name>
    <dbReference type="NCBI Taxonomy" id="8319"/>
    <lineage>
        <taxon>Eukaryota</taxon>
        <taxon>Metazoa</taxon>
        <taxon>Chordata</taxon>
        <taxon>Craniata</taxon>
        <taxon>Vertebrata</taxon>
        <taxon>Euteleostomi</taxon>
        <taxon>Amphibia</taxon>
        <taxon>Batrachia</taxon>
        <taxon>Caudata</taxon>
        <taxon>Salamandroidea</taxon>
        <taxon>Salamandridae</taxon>
        <taxon>Pleurodelinae</taxon>
        <taxon>Pleurodeles</taxon>
    </lineage>
</organism>
<evidence type="ECO:0000313" key="1">
    <source>
        <dbReference type="EMBL" id="KAJ1139513.1"/>
    </source>
</evidence>
<comment type="caution">
    <text evidence="1">The sequence shown here is derived from an EMBL/GenBank/DDBJ whole genome shotgun (WGS) entry which is preliminary data.</text>
</comment>
<protein>
    <submittedName>
        <fullName evidence="1">Uncharacterized protein</fullName>
    </submittedName>
</protein>